<proteinExistence type="predicted"/>
<sequence length="177" mass="20584">MDITHKMVGLDDMQKQMSNLVDLATEKKKTKAAAMYAVKPMLDEAKSRAPVAEKAYYRYYRGSYRQRKRGNAKPSRQLMIPGKLRAAIKRKSVELNKSVGAAVYVGTTKALFDRKYYPFYWRFIEYGTPTMPANSIFRRTFDAGKVIALERFKFRYRKYIEAIVKRRPVEGLNDVSE</sequence>
<dbReference type="Pfam" id="PF04883">
    <property type="entry name" value="HK97-gp10_like"/>
    <property type="match status" value="1"/>
</dbReference>
<comment type="caution">
    <text evidence="1">The sequence shown here is derived from an EMBL/GenBank/DDBJ whole genome shotgun (WGS) entry which is preliminary data.</text>
</comment>
<dbReference type="Proteomes" id="UP000655940">
    <property type="component" value="Unassembled WGS sequence"/>
</dbReference>
<dbReference type="InterPro" id="IPR010064">
    <property type="entry name" value="HK97-gp10_tail"/>
</dbReference>
<evidence type="ECO:0000313" key="2">
    <source>
        <dbReference type="Proteomes" id="UP000655940"/>
    </source>
</evidence>
<accession>A0AAP1W6T4</accession>
<dbReference type="AlphaFoldDB" id="A0AAP1W6T4"/>
<dbReference type="EMBL" id="JACZEI010000004">
    <property type="protein sequence ID" value="MBE0330020.1"/>
    <property type="molecule type" value="Genomic_DNA"/>
</dbReference>
<organism evidence="1 2">
    <name type="scientific">Acinetobacter baumannii</name>
    <dbReference type="NCBI Taxonomy" id="470"/>
    <lineage>
        <taxon>Bacteria</taxon>
        <taxon>Pseudomonadati</taxon>
        <taxon>Pseudomonadota</taxon>
        <taxon>Gammaproteobacteria</taxon>
        <taxon>Moraxellales</taxon>
        <taxon>Moraxellaceae</taxon>
        <taxon>Acinetobacter</taxon>
        <taxon>Acinetobacter calcoaceticus/baumannii complex</taxon>
    </lineage>
</organism>
<dbReference type="NCBIfam" id="TIGR01725">
    <property type="entry name" value="phge_HK97_gp10"/>
    <property type="match status" value="1"/>
</dbReference>
<protein>
    <submittedName>
        <fullName evidence="1">HK97 gp10 family phage protein</fullName>
    </submittedName>
</protein>
<gene>
    <name evidence="1" type="ORF">IHV20_07620</name>
</gene>
<reference evidence="1" key="1">
    <citation type="submission" date="2020-09" db="EMBL/GenBank/DDBJ databases">
        <title>Distribution of Beta-Lactamase Producing Gram-Negative Bacterial Isolates in Isabela River of Santo Domingo, Dominican Republic.</title>
        <authorList>
            <person name="Calderon V."/>
            <person name="Bonnelly R."/>
            <person name="Del Rosario C."/>
            <person name="Duarte A."/>
            <person name="Barauna R."/>
            <person name="Juca Ramos R.T."/>
            <person name="Perdomo O.P."/>
            <person name="Rodriguez De Francisco L.E."/>
            <person name="Franco De Los Santos E.F."/>
        </authorList>
    </citation>
    <scope>NUCLEOTIDE SEQUENCE</scope>
    <source>
        <strain evidence="1">INTEC_BI15</strain>
    </source>
</reference>
<evidence type="ECO:0000313" key="1">
    <source>
        <dbReference type="EMBL" id="MBE0330020.1"/>
    </source>
</evidence>
<dbReference type="RefSeq" id="WP_004644334.1">
    <property type="nucleotide sequence ID" value="NZ_CP021496.1"/>
</dbReference>
<name>A0AAP1W6T4_ACIBA</name>